<dbReference type="AlphaFoldDB" id="V4RN69"/>
<accession>V4RN69</accession>
<dbReference type="OrthoDB" id="9816293at2"/>
<dbReference type="PANTHER" id="PTHR35813:SF1">
    <property type="entry name" value="INNER MEMBRANE PROTEIN YBAN"/>
    <property type="match status" value="1"/>
</dbReference>
<keyword evidence="3" id="KW-1185">Reference proteome</keyword>
<name>V4RN69_9HYPH</name>
<reference evidence="2 3" key="1">
    <citation type="journal article" date="2014" name="Genome Announc.">
        <title>Draft Genome Sequence of Lutibaculum baratangense Strain AMV1T, Isolated from a Mud Volcano in Andamans, India.</title>
        <authorList>
            <person name="Singh A."/>
            <person name="Sreenivas A."/>
            <person name="Sathyanarayana Reddy G."/>
            <person name="Pinnaka A.K."/>
            <person name="Shivaji S."/>
        </authorList>
    </citation>
    <scope>NUCLEOTIDE SEQUENCE [LARGE SCALE GENOMIC DNA]</scope>
    <source>
        <strain evidence="2 3">AMV1</strain>
    </source>
</reference>
<dbReference type="PATRIC" id="fig|631454.5.peg.508"/>
<dbReference type="RefSeq" id="WP_023430667.1">
    <property type="nucleotide sequence ID" value="NZ_AWXZ01000013.1"/>
</dbReference>
<evidence type="ECO:0000256" key="1">
    <source>
        <dbReference type="SAM" id="Phobius"/>
    </source>
</evidence>
<evidence type="ECO:0008006" key="4">
    <source>
        <dbReference type="Google" id="ProtNLM"/>
    </source>
</evidence>
<gene>
    <name evidence="2" type="ORF">N177_0518</name>
</gene>
<evidence type="ECO:0000313" key="2">
    <source>
        <dbReference type="EMBL" id="ESR26734.1"/>
    </source>
</evidence>
<dbReference type="GO" id="GO:0005886">
    <property type="term" value="C:plasma membrane"/>
    <property type="evidence" value="ECO:0007669"/>
    <property type="project" value="TreeGrafter"/>
</dbReference>
<dbReference type="InterPro" id="IPR007401">
    <property type="entry name" value="DUF454"/>
</dbReference>
<dbReference type="PANTHER" id="PTHR35813">
    <property type="entry name" value="INNER MEMBRANE PROTEIN YBAN"/>
    <property type="match status" value="1"/>
</dbReference>
<dbReference type="EMBL" id="AWXZ01000013">
    <property type="protein sequence ID" value="ESR26734.1"/>
    <property type="molecule type" value="Genomic_DNA"/>
</dbReference>
<keyword evidence="1" id="KW-1133">Transmembrane helix</keyword>
<protein>
    <recommendedName>
        <fullName evidence="4">DUF454 domain-containing protein</fullName>
    </recommendedName>
</protein>
<dbReference type="Proteomes" id="UP000017819">
    <property type="component" value="Unassembled WGS sequence"/>
</dbReference>
<dbReference type="Pfam" id="PF04304">
    <property type="entry name" value="DUF454"/>
    <property type="match status" value="1"/>
</dbReference>
<keyword evidence="1" id="KW-0472">Membrane</keyword>
<dbReference type="STRING" id="631454.N177_0518"/>
<feature type="transmembrane region" description="Helical" evidence="1">
    <location>
        <begin position="80"/>
        <end position="112"/>
    </location>
</feature>
<comment type="caution">
    <text evidence="2">The sequence shown here is derived from an EMBL/GenBank/DDBJ whole genome shotgun (WGS) entry which is preliminary data.</text>
</comment>
<evidence type="ECO:0000313" key="3">
    <source>
        <dbReference type="Proteomes" id="UP000017819"/>
    </source>
</evidence>
<organism evidence="2 3">
    <name type="scientific">Lutibaculum baratangense AMV1</name>
    <dbReference type="NCBI Taxonomy" id="631454"/>
    <lineage>
        <taxon>Bacteria</taxon>
        <taxon>Pseudomonadati</taxon>
        <taxon>Pseudomonadota</taxon>
        <taxon>Alphaproteobacteria</taxon>
        <taxon>Hyphomicrobiales</taxon>
        <taxon>Tepidamorphaceae</taxon>
        <taxon>Lutibaculum</taxon>
    </lineage>
</organism>
<dbReference type="eggNOG" id="COG2832">
    <property type="taxonomic scope" value="Bacteria"/>
</dbReference>
<proteinExistence type="predicted"/>
<sequence length="122" mass="12869">MRYLLMALGWLAIALGMVALVLPLVPTVPFLILAAMCFAKSSPRVHDWLVEHKRFGPPIRDWRDHGAVGRGLKLSTVGGFAAALAFSAAMGLGAWMLAAQAAFAAAAVSYVLTRPAVPRAAA</sequence>
<keyword evidence="1" id="KW-0812">Transmembrane</keyword>
<dbReference type="PIRSF" id="PIRSF016789">
    <property type="entry name" value="DUF454"/>
    <property type="match status" value="1"/>
</dbReference>